<evidence type="ECO:0008006" key="2">
    <source>
        <dbReference type="Google" id="ProtNLM"/>
    </source>
</evidence>
<gene>
    <name evidence="1" type="ORF">LCGC14_3087660</name>
</gene>
<protein>
    <recommendedName>
        <fullName evidence="2">Lipoprotein</fullName>
    </recommendedName>
</protein>
<organism evidence="1">
    <name type="scientific">marine sediment metagenome</name>
    <dbReference type="NCBI Taxonomy" id="412755"/>
    <lineage>
        <taxon>unclassified sequences</taxon>
        <taxon>metagenomes</taxon>
        <taxon>ecological metagenomes</taxon>
    </lineage>
</organism>
<dbReference type="AlphaFoldDB" id="A0A0F8WBC2"/>
<dbReference type="PROSITE" id="PS51257">
    <property type="entry name" value="PROKAR_LIPOPROTEIN"/>
    <property type="match status" value="1"/>
</dbReference>
<reference evidence="1" key="1">
    <citation type="journal article" date="2015" name="Nature">
        <title>Complex archaea that bridge the gap between prokaryotes and eukaryotes.</title>
        <authorList>
            <person name="Spang A."/>
            <person name="Saw J.H."/>
            <person name="Jorgensen S.L."/>
            <person name="Zaremba-Niedzwiedzka K."/>
            <person name="Martijn J."/>
            <person name="Lind A.E."/>
            <person name="van Eijk R."/>
            <person name="Schleper C."/>
            <person name="Guy L."/>
            <person name="Ettema T.J."/>
        </authorList>
    </citation>
    <scope>NUCLEOTIDE SEQUENCE</scope>
</reference>
<dbReference type="EMBL" id="LAZR01066144">
    <property type="protein sequence ID" value="KKK54147.1"/>
    <property type="molecule type" value="Genomic_DNA"/>
</dbReference>
<proteinExistence type="predicted"/>
<name>A0A0F8WBC2_9ZZZZ</name>
<accession>A0A0F8WBC2</accession>
<comment type="caution">
    <text evidence="1">The sequence shown here is derived from an EMBL/GenBank/DDBJ whole genome shotgun (WGS) entry which is preliminary data.</text>
</comment>
<sequence>MNGRQICKVILFAVLLGGCSARAPNTTPTVSTEAAKSLPERLEHRAEIRSSDGRLHVNNQFNDGGGTMADYTITYYWTDGGRQRNWVRGSAEHGHGWVESIGVFQTSDGPVYIIVDQGKWATSDYSIGILAYRIKPGAKELERVGGFFPTMPGIGEDGSSVRWEHYRYRGPRIFPRPFEVRIDERRQCLRVWVLPYAAQDYLPSSRDMVAGRVLTLSLRGDKLVCPDFGEADRQAIERACDMHRLLPSEHRSEDDAP</sequence>
<evidence type="ECO:0000313" key="1">
    <source>
        <dbReference type="EMBL" id="KKK54147.1"/>
    </source>
</evidence>